<keyword evidence="8" id="KW-0718">Serine biosynthesis</keyword>
<evidence type="ECO:0000313" key="11">
    <source>
        <dbReference type="EMBL" id="MCS3920455.1"/>
    </source>
</evidence>
<keyword evidence="5" id="KW-0479">Metal-binding</keyword>
<keyword evidence="7" id="KW-0460">Magnesium</keyword>
<evidence type="ECO:0000256" key="4">
    <source>
        <dbReference type="ARBA" id="ARBA00022605"/>
    </source>
</evidence>
<dbReference type="Gene3D" id="1.10.3870.10">
    <property type="entry name" value="AF1437-like domain superfamily"/>
    <property type="match status" value="1"/>
</dbReference>
<dbReference type="InterPro" id="IPR050582">
    <property type="entry name" value="HAD-like_SerB"/>
</dbReference>
<evidence type="ECO:0000256" key="9">
    <source>
        <dbReference type="ARBA" id="ARBA00048138"/>
    </source>
</evidence>
<evidence type="ECO:0000256" key="5">
    <source>
        <dbReference type="ARBA" id="ARBA00022723"/>
    </source>
</evidence>
<evidence type="ECO:0000256" key="7">
    <source>
        <dbReference type="ARBA" id="ARBA00022842"/>
    </source>
</evidence>
<evidence type="ECO:0000256" key="6">
    <source>
        <dbReference type="ARBA" id="ARBA00022801"/>
    </source>
</evidence>
<comment type="pathway">
    <text evidence="2">Amino-acid biosynthesis; L-serine biosynthesis; L-serine from 3-phospho-D-glycerate: step 3/3.</text>
</comment>
<dbReference type="PANTHER" id="PTHR43344:SF2">
    <property type="entry name" value="PHOSPHOSERINE PHOSPHATASE"/>
    <property type="match status" value="1"/>
</dbReference>
<name>A0ABT2EU81_9BACT</name>
<comment type="catalytic activity">
    <reaction evidence="10">
        <text>O-phospho-D-serine + H2O = D-serine + phosphate</text>
        <dbReference type="Rhea" id="RHEA:24873"/>
        <dbReference type="ChEBI" id="CHEBI:15377"/>
        <dbReference type="ChEBI" id="CHEBI:35247"/>
        <dbReference type="ChEBI" id="CHEBI:43474"/>
        <dbReference type="ChEBI" id="CHEBI:58680"/>
        <dbReference type="EC" id="3.1.3.3"/>
    </reaction>
</comment>
<proteinExistence type="predicted"/>
<dbReference type="PANTHER" id="PTHR43344">
    <property type="entry name" value="PHOSPHOSERINE PHOSPHATASE"/>
    <property type="match status" value="1"/>
</dbReference>
<gene>
    <name evidence="11" type="ORF">M2350_002884</name>
</gene>
<dbReference type="EMBL" id="JANUCP010000005">
    <property type="protein sequence ID" value="MCS3920455.1"/>
    <property type="molecule type" value="Genomic_DNA"/>
</dbReference>
<protein>
    <recommendedName>
        <fullName evidence="3">phosphoserine phosphatase</fullName>
        <ecNumber evidence="3">3.1.3.3</ecNumber>
    </recommendedName>
</protein>
<dbReference type="InterPro" id="IPR036412">
    <property type="entry name" value="HAD-like_sf"/>
</dbReference>
<accession>A0ABT2EU81</accession>
<dbReference type="Gene3D" id="3.40.50.1000">
    <property type="entry name" value="HAD superfamily/HAD-like"/>
    <property type="match status" value="1"/>
</dbReference>
<sequence length="324" mass="36160">MLLVAFDLEGPLSPQDNAYELMAIIPDGRRLFERLSRYDDLLALSGRPNYEPGDTLKLILPFLLAHGINESHIRQVSAKAPLVNGAVECIREIWARGWQPCIVSTSYEPHALNIAEQVGIPPDLVAATKVDFDVLEGAMTEDTYSLVLTWQQRILEIPADDDEQLQRLLDEFFWEHLVKFPIGIALDLQVMGGRRKTEALKGFLGKADLNFKRCAVIGDSITDSHMLQTTRDEGGLAIVFNGNEYALPYGVVGVASLDLRAILPLLEIFASEGVEGVKEWVAQQKPQGEWDAHYQILTEESWQNASSVHRRFRQAVRGQAAKLG</sequence>
<dbReference type="EC" id="3.1.3.3" evidence="3"/>
<evidence type="ECO:0000256" key="3">
    <source>
        <dbReference type="ARBA" id="ARBA00012640"/>
    </source>
</evidence>
<evidence type="ECO:0000256" key="10">
    <source>
        <dbReference type="ARBA" id="ARBA00048523"/>
    </source>
</evidence>
<evidence type="ECO:0000256" key="2">
    <source>
        <dbReference type="ARBA" id="ARBA00005135"/>
    </source>
</evidence>
<keyword evidence="12" id="KW-1185">Reference proteome</keyword>
<comment type="cofactor">
    <cofactor evidence="1">
        <name>Mg(2+)</name>
        <dbReference type="ChEBI" id="CHEBI:18420"/>
    </cofactor>
</comment>
<keyword evidence="6" id="KW-0378">Hydrolase</keyword>
<keyword evidence="4" id="KW-0028">Amino-acid biosynthesis</keyword>
<organism evidence="11 12">
    <name type="scientific">Candidatus Fervidibacter sacchari</name>
    <dbReference type="NCBI Taxonomy" id="1448929"/>
    <lineage>
        <taxon>Bacteria</taxon>
        <taxon>Candidatus Fervidibacterota</taxon>
        <taxon>Candidatus Fervidibacter</taxon>
    </lineage>
</organism>
<evidence type="ECO:0000313" key="12">
    <source>
        <dbReference type="Proteomes" id="UP001204798"/>
    </source>
</evidence>
<dbReference type="RefSeq" id="WP_259099678.1">
    <property type="nucleotide sequence ID" value="NZ_CP130454.1"/>
</dbReference>
<comment type="caution">
    <text evidence="11">The sequence shown here is derived from an EMBL/GenBank/DDBJ whole genome shotgun (WGS) entry which is preliminary data.</text>
</comment>
<comment type="catalytic activity">
    <reaction evidence="9">
        <text>O-phospho-L-serine + H2O = L-serine + phosphate</text>
        <dbReference type="Rhea" id="RHEA:21208"/>
        <dbReference type="ChEBI" id="CHEBI:15377"/>
        <dbReference type="ChEBI" id="CHEBI:33384"/>
        <dbReference type="ChEBI" id="CHEBI:43474"/>
        <dbReference type="ChEBI" id="CHEBI:57524"/>
        <dbReference type="EC" id="3.1.3.3"/>
    </reaction>
</comment>
<dbReference type="SUPFAM" id="SSF56784">
    <property type="entry name" value="HAD-like"/>
    <property type="match status" value="1"/>
</dbReference>
<dbReference type="InterPro" id="IPR023214">
    <property type="entry name" value="HAD_sf"/>
</dbReference>
<evidence type="ECO:0000256" key="1">
    <source>
        <dbReference type="ARBA" id="ARBA00001946"/>
    </source>
</evidence>
<reference evidence="11 12" key="1">
    <citation type="submission" date="2022-08" db="EMBL/GenBank/DDBJ databases">
        <title>Bacterial and archaeal communities from various locations to study Microbial Dark Matter (Phase II).</title>
        <authorList>
            <person name="Stepanauskas R."/>
        </authorList>
    </citation>
    <scope>NUCLEOTIDE SEQUENCE [LARGE SCALE GENOMIC DNA]</scope>
    <source>
        <strain evidence="11 12">PD1</strain>
    </source>
</reference>
<evidence type="ECO:0000256" key="8">
    <source>
        <dbReference type="ARBA" id="ARBA00023299"/>
    </source>
</evidence>
<dbReference type="Proteomes" id="UP001204798">
    <property type="component" value="Unassembled WGS sequence"/>
</dbReference>